<proteinExistence type="predicted"/>
<keyword evidence="3" id="KW-1185">Reference proteome</keyword>
<feature type="domain" description="Ketopantoate reductase N-terminal" evidence="1">
    <location>
        <begin position="6"/>
        <end position="105"/>
    </location>
</feature>
<name>A0AAW0FE11_9APHY</name>
<dbReference type="InterPro" id="IPR013332">
    <property type="entry name" value="KPR_N"/>
</dbReference>
<dbReference type="InterPro" id="IPR036291">
    <property type="entry name" value="NAD(P)-bd_dom_sf"/>
</dbReference>
<dbReference type="EMBL" id="JASBNA010000054">
    <property type="protein sequence ID" value="KAK7679868.1"/>
    <property type="molecule type" value="Genomic_DNA"/>
</dbReference>
<dbReference type="SUPFAM" id="SSF51735">
    <property type="entry name" value="NAD(P)-binding Rossmann-fold domains"/>
    <property type="match status" value="1"/>
</dbReference>
<dbReference type="Pfam" id="PF02558">
    <property type="entry name" value="ApbA"/>
    <property type="match status" value="1"/>
</dbReference>
<organism evidence="2 3">
    <name type="scientific">Cerrena zonata</name>
    <dbReference type="NCBI Taxonomy" id="2478898"/>
    <lineage>
        <taxon>Eukaryota</taxon>
        <taxon>Fungi</taxon>
        <taxon>Dikarya</taxon>
        <taxon>Basidiomycota</taxon>
        <taxon>Agaricomycotina</taxon>
        <taxon>Agaricomycetes</taxon>
        <taxon>Polyporales</taxon>
        <taxon>Cerrenaceae</taxon>
        <taxon>Cerrena</taxon>
    </lineage>
</organism>
<dbReference type="PANTHER" id="PTHR21708:SF30">
    <property type="entry name" value="2-DEHYDROPANTOATE 2-REDUCTASE-RELATED"/>
    <property type="match status" value="1"/>
</dbReference>
<gene>
    <name evidence="2" type="ORF">QCA50_017026</name>
</gene>
<dbReference type="Gene3D" id="3.40.50.720">
    <property type="entry name" value="NAD(P)-binding Rossmann-like Domain"/>
    <property type="match status" value="1"/>
</dbReference>
<comment type="caution">
    <text evidence="2">The sequence shown here is derived from an EMBL/GenBank/DDBJ whole genome shotgun (WGS) entry which is preliminary data.</text>
</comment>
<accession>A0AAW0FE11</accession>
<dbReference type="InterPro" id="IPR051402">
    <property type="entry name" value="KPR-Related"/>
</dbReference>
<dbReference type="Proteomes" id="UP001385951">
    <property type="component" value="Unassembled WGS sequence"/>
</dbReference>
<sequence>MSKPNVLVIGAGGVGVIAALALQLNGNSNVTLVVRSEHELIKNQGYSIESKCYGEYENFKPDNIAKSVDEAMDNYGPFDYIALTTKNIPDGSMTCEDIVRPAVTDGSDLECLSQ</sequence>
<protein>
    <recommendedName>
        <fullName evidence="1">Ketopantoate reductase N-terminal domain-containing protein</fullName>
    </recommendedName>
</protein>
<evidence type="ECO:0000259" key="1">
    <source>
        <dbReference type="Pfam" id="PF02558"/>
    </source>
</evidence>
<evidence type="ECO:0000313" key="2">
    <source>
        <dbReference type="EMBL" id="KAK7679868.1"/>
    </source>
</evidence>
<evidence type="ECO:0000313" key="3">
    <source>
        <dbReference type="Proteomes" id="UP001385951"/>
    </source>
</evidence>
<dbReference type="PANTHER" id="PTHR21708">
    <property type="entry name" value="PROBABLE 2-DEHYDROPANTOATE 2-REDUCTASE"/>
    <property type="match status" value="1"/>
</dbReference>
<reference evidence="2 3" key="1">
    <citation type="submission" date="2022-09" db="EMBL/GenBank/DDBJ databases">
        <authorList>
            <person name="Palmer J.M."/>
        </authorList>
    </citation>
    <scope>NUCLEOTIDE SEQUENCE [LARGE SCALE GENOMIC DNA]</scope>
    <source>
        <strain evidence="2 3">DSM 7382</strain>
    </source>
</reference>
<dbReference type="AlphaFoldDB" id="A0AAW0FE11"/>
<dbReference type="GO" id="GO:0005737">
    <property type="term" value="C:cytoplasm"/>
    <property type="evidence" value="ECO:0007669"/>
    <property type="project" value="TreeGrafter"/>
</dbReference>